<dbReference type="Pfam" id="PF04445">
    <property type="entry name" value="SAM_MT"/>
    <property type="match status" value="1"/>
</dbReference>
<dbReference type="RefSeq" id="WP_133539996.1">
    <property type="nucleotide sequence ID" value="NZ_SNXI01000011.1"/>
</dbReference>
<comment type="caution">
    <text evidence="2">The sequence shown here is derived from an EMBL/GenBank/DDBJ whole genome shotgun (WGS) entry which is preliminary data.</text>
</comment>
<dbReference type="Proteomes" id="UP000295531">
    <property type="component" value="Unassembled WGS sequence"/>
</dbReference>
<comment type="function">
    <text evidence="1">Specifically methylates the guanosine in position 1516 of 16S rRNA.</text>
</comment>
<dbReference type="PANTHER" id="PTHR36112:SF1">
    <property type="entry name" value="RIBOSOMAL RNA SMALL SUBUNIT METHYLTRANSFERASE J"/>
    <property type="match status" value="1"/>
</dbReference>
<dbReference type="EMBL" id="SNXI01000011">
    <property type="protein sequence ID" value="TDP32077.1"/>
    <property type="molecule type" value="Genomic_DNA"/>
</dbReference>
<dbReference type="EC" id="2.1.1.242" evidence="1"/>
<keyword evidence="1 2" id="KW-0808">Transferase</keyword>
<dbReference type="OrthoDB" id="3191794at2"/>
<sequence>MSVGFELQQTDNGLALVWLDEPRFQPLIIDFHKGKSAYRAQHSALKSEAIARAVGITGKRQPSVIDATAGLARDAMVMAGFGCQVLLIERQPYVRALLNDALARAQAKSDAIGEAAKRLNLLDVSSINEVEHNAADVVYLDPMYPKTGKRKAQVKKDMQMFQQLVGSDLDADDLLQPALSVARYRVVVKRPNSAPFLNGNEPNQQLTSKKHRFDIYINQGFDK</sequence>
<dbReference type="Gene3D" id="3.40.50.150">
    <property type="entry name" value="Vaccinia Virus protein VP39"/>
    <property type="match status" value="1"/>
</dbReference>
<keyword evidence="1 2" id="KW-0489">Methyltransferase</keyword>
<dbReference type="AlphaFoldDB" id="A0A4R6P3D5"/>
<proteinExistence type="inferred from homology"/>
<accession>A0A4R6P3D5</accession>
<dbReference type="PANTHER" id="PTHR36112">
    <property type="entry name" value="RIBOSOMAL RNA SMALL SUBUNIT METHYLTRANSFERASE J"/>
    <property type="match status" value="1"/>
</dbReference>
<comment type="catalytic activity">
    <reaction evidence="1">
        <text>guanosine(1516) in 16S rRNA + S-adenosyl-L-methionine = N(2)-methylguanosine(1516) in 16S rRNA + S-adenosyl-L-homocysteine + H(+)</text>
        <dbReference type="Rhea" id="RHEA:43220"/>
        <dbReference type="Rhea" id="RHEA-COMP:10412"/>
        <dbReference type="Rhea" id="RHEA-COMP:10413"/>
        <dbReference type="ChEBI" id="CHEBI:15378"/>
        <dbReference type="ChEBI" id="CHEBI:57856"/>
        <dbReference type="ChEBI" id="CHEBI:59789"/>
        <dbReference type="ChEBI" id="CHEBI:74269"/>
        <dbReference type="ChEBI" id="CHEBI:74481"/>
        <dbReference type="EC" id="2.1.1.242"/>
    </reaction>
</comment>
<keyword evidence="1" id="KW-0949">S-adenosyl-L-methionine</keyword>
<dbReference type="GO" id="GO:0008990">
    <property type="term" value="F:rRNA (guanine-N2-)-methyltransferase activity"/>
    <property type="evidence" value="ECO:0007669"/>
    <property type="project" value="UniProtKB-UniRule"/>
</dbReference>
<name>A0A4R6P3D5_9GAMM</name>
<dbReference type="SUPFAM" id="SSF53335">
    <property type="entry name" value="S-adenosyl-L-methionine-dependent methyltransferases"/>
    <property type="match status" value="1"/>
</dbReference>
<dbReference type="InterPro" id="IPR007536">
    <property type="entry name" value="16SrRNA_methylTrfase_J"/>
</dbReference>
<evidence type="ECO:0000313" key="2">
    <source>
        <dbReference type="EMBL" id="TDP32077.1"/>
    </source>
</evidence>
<keyword evidence="3" id="KW-1185">Reference proteome</keyword>
<keyword evidence="1" id="KW-0698">rRNA processing</keyword>
<organism evidence="2 3">
    <name type="scientific">Idiomarina aquatica</name>
    <dbReference type="NCBI Taxonomy" id="1327752"/>
    <lineage>
        <taxon>Bacteria</taxon>
        <taxon>Pseudomonadati</taxon>
        <taxon>Pseudomonadota</taxon>
        <taxon>Gammaproteobacteria</taxon>
        <taxon>Alteromonadales</taxon>
        <taxon>Idiomarinaceae</taxon>
        <taxon>Idiomarina</taxon>
    </lineage>
</organism>
<feature type="binding site" evidence="1">
    <location>
        <begin position="125"/>
        <end position="126"/>
    </location>
    <ligand>
        <name>S-adenosyl-L-methionine</name>
        <dbReference type="ChEBI" id="CHEBI:59789"/>
    </ligand>
</feature>
<keyword evidence="1" id="KW-0963">Cytoplasm</keyword>
<feature type="binding site" evidence="1">
    <location>
        <begin position="73"/>
        <end position="74"/>
    </location>
    <ligand>
        <name>S-adenosyl-L-methionine</name>
        <dbReference type="ChEBI" id="CHEBI:59789"/>
    </ligand>
</feature>
<dbReference type="InterPro" id="IPR029063">
    <property type="entry name" value="SAM-dependent_MTases_sf"/>
</dbReference>
<dbReference type="HAMAP" id="MF_01523">
    <property type="entry name" value="16SrRNA_methyltr_J"/>
    <property type="match status" value="1"/>
</dbReference>
<gene>
    <name evidence="1" type="primary">rsmJ</name>
    <name evidence="2" type="ORF">DEU29_11117</name>
</gene>
<comment type="similarity">
    <text evidence="1">Belongs to the methyltransferase superfamily. RsmJ family.</text>
</comment>
<comment type="subcellular location">
    <subcellularLocation>
        <location evidence="1">Cytoplasm</location>
    </subcellularLocation>
</comment>
<evidence type="ECO:0000256" key="1">
    <source>
        <dbReference type="HAMAP-Rule" id="MF_01523"/>
    </source>
</evidence>
<dbReference type="GO" id="GO:0005737">
    <property type="term" value="C:cytoplasm"/>
    <property type="evidence" value="ECO:0007669"/>
    <property type="project" value="UniProtKB-SubCell"/>
</dbReference>
<reference evidence="2 3" key="1">
    <citation type="submission" date="2019-03" db="EMBL/GenBank/DDBJ databases">
        <title>Freshwater and sediment microbial communities from various areas in North America, analyzing microbe dynamics in response to fracking.</title>
        <authorList>
            <person name="Lamendella R."/>
        </authorList>
    </citation>
    <scope>NUCLEOTIDE SEQUENCE [LARGE SCALE GENOMIC DNA]</scope>
    <source>
        <strain evidence="2 3">18_TX</strain>
    </source>
</reference>
<feature type="binding site" evidence="1">
    <location>
        <position position="141"/>
    </location>
    <ligand>
        <name>S-adenosyl-L-methionine</name>
        <dbReference type="ChEBI" id="CHEBI:59789"/>
    </ligand>
</feature>
<feature type="binding site" evidence="1">
    <location>
        <begin position="89"/>
        <end position="90"/>
    </location>
    <ligand>
        <name>S-adenosyl-L-methionine</name>
        <dbReference type="ChEBI" id="CHEBI:59789"/>
    </ligand>
</feature>
<evidence type="ECO:0000313" key="3">
    <source>
        <dbReference type="Proteomes" id="UP000295531"/>
    </source>
</evidence>
<protein>
    <recommendedName>
        <fullName evidence="1">Ribosomal RNA small subunit methyltransferase J</fullName>
        <ecNumber evidence="1">2.1.1.242</ecNumber>
    </recommendedName>
    <alternativeName>
        <fullName evidence="1">16S rRNA m2G1516 methyltransferase</fullName>
    </alternativeName>
    <alternativeName>
        <fullName evidence="1">rRNA (guanine-N(2)-)-methyltransferase</fullName>
    </alternativeName>
</protein>